<dbReference type="STRING" id="1849047.A0A3D8Q881"/>
<dbReference type="InterPro" id="IPR056002">
    <property type="entry name" value="DUF7580"/>
</dbReference>
<dbReference type="AlphaFoldDB" id="A0A3D8Q881"/>
<dbReference type="Gene3D" id="1.20.120.1020">
    <property type="entry name" value="Prion-inhibition and propagation, HeLo domain"/>
    <property type="match status" value="1"/>
</dbReference>
<proteinExistence type="predicted"/>
<dbReference type="Proteomes" id="UP000256645">
    <property type="component" value="Unassembled WGS sequence"/>
</dbReference>
<feature type="region of interest" description="Disordered" evidence="1">
    <location>
        <begin position="321"/>
        <end position="340"/>
    </location>
</feature>
<dbReference type="EMBL" id="PDLM01000019">
    <property type="protein sequence ID" value="RDW57644.1"/>
    <property type="molecule type" value="Genomic_DNA"/>
</dbReference>
<dbReference type="PANTHER" id="PTHR35186:SF4">
    <property type="entry name" value="PRION-INHIBITION AND PROPAGATION HELO DOMAIN-CONTAINING PROTEIN"/>
    <property type="match status" value="1"/>
</dbReference>
<organism evidence="3 4">
    <name type="scientific">Coleophoma cylindrospora</name>
    <dbReference type="NCBI Taxonomy" id="1849047"/>
    <lineage>
        <taxon>Eukaryota</taxon>
        <taxon>Fungi</taxon>
        <taxon>Dikarya</taxon>
        <taxon>Ascomycota</taxon>
        <taxon>Pezizomycotina</taxon>
        <taxon>Leotiomycetes</taxon>
        <taxon>Helotiales</taxon>
        <taxon>Dermateaceae</taxon>
        <taxon>Coleophoma</taxon>
    </lineage>
</organism>
<dbReference type="PANTHER" id="PTHR35186">
    <property type="entry name" value="ANK_REP_REGION DOMAIN-CONTAINING PROTEIN"/>
    <property type="match status" value="1"/>
</dbReference>
<dbReference type="InterPro" id="IPR038305">
    <property type="entry name" value="HeLo_sf"/>
</dbReference>
<dbReference type="OrthoDB" id="5331891at2759"/>
<accession>A0A3D8Q881</accession>
<evidence type="ECO:0000259" key="2">
    <source>
        <dbReference type="Pfam" id="PF24476"/>
    </source>
</evidence>
<comment type="caution">
    <text evidence="3">The sequence shown here is derived from an EMBL/GenBank/DDBJ whole genome shotgun (WGS) entry which is preliminary data.</text>
</comment>
<gene>
    <name evidence="3" type="ORF">BP6252_13726</name>
</gene>
<feature type="domain" description="DUF7580" evidence="2">
    <location>
        <begin position="375"/>
        <end position="610"/>
    </location>
</feature>
<name>A0A3D8Q881_9HELO</name>
<evidence type="ECO:0000313" key="3">
    <source>
        <dbReference type="EMBL" id="RDW57644.1"/>
    </source>
</evidence>
<keyword evidence="4" id="KW-1185">Reference proteome</keyword>
<dbReference type="Pfam" id="PF24476">
    <property type="entry name" value="DUF7580"/>
    <property type="match status" value="1"/>
</dbReference>
<protein>
    <recommendedName>
        <fullName evidence="2">DUF7580 domain-containing protein</fullName>
    </recommendedName>
</protein>
<evidence type="ECO:0000313" key="4">
    <source>
        <dbReference type="Proteomes" id="UP000256645"/>
    </source>
</evidence>
<sequence>MSGVEVAGLLLGAIPIALEAYDRSERAFSAFDVYRHYPKELKKLEAKLGAQKTVFRNNCINLLSTISDDRSRVYAMLSEPSHSGWQDQDIHHALASRSNALDESFTSCQRTMEQIHEALQSIGKEAEEFQHVLASNSESQENSVSTREWYRRLGKRIKLSINKPRIEEHIEELRTFNADFNLMSNQISKNIRNVEVSRAVTSSPASLPSLLRYQSVRKASEWLYDTLVNRWSCNLHSSHWANISLDNHLRREEKTNLRGLEPEDVSTVHLEMAITYYVGNNRSDIPIWLEILSSVDAEVMVKTFPGLQKLADISNLLQSRSEPYSTEPRDAPKNKVKKSVRFDNDSASLPKVQTLSLKPEPQSTKEGQAEETTLDLCLIQDVCEHFQLYQKHSHQPTCLGYLNNSCIQRFYQPPLEKYPTGKPKSLEDIIIWVSEDPIRILPRSIMIQLAASLAAAILQYHSTPWLSELWRSKDIVFFGLDDFHLESEKHPLLHPHLNVEFTRLKELGTSQIKDEAASTAIEVQQPTAYGARNEVLFHLGVVLLEIGFATPWVTLRANMLKTLPNKAASDYAIADKLACSLVNSMGPTYSRIIRKCLGCDFGLGETNLESEELQGKFLLDVVVTLKHLEEKFPAT</sequence>
<reference evidence="3 4" key="1">
    <citation type="journal article" date="2018" name="IMA Fungus">
        <title>IMA Genome-F 9: Draft genome sequence of Annulohypoxylon stygium, Aspergillus mulundensis, Berkeleyomyces basicola (syn. Thielaviopsis basicola), Ceratocystis smalleyi, two Cercospora beticola strains, Coleophoma cylindrospora, Fusarium fracticaudum, Phialophora cf. hyalina, and Morchella septimelata.</title>
        <authorList>
            <person name="Wingfield B.D."/>
            <person name="Bills G.F."/>
            <person name="Dong Y."/>
            <person name="Huang W."/>
            <person name="Nel W.J."/>
            <person name="Swalarsk-Parry B.S."/>
            <person name="Vaghefi N."/>
            <person name="Wilken P.M."/>
            <person name="An Z."/>
            <person name="de Beer Z.W."/>
            <person name="De Vos L."/>
            <person name="Chen L."/>
            <person name="Duong T.A."/>
            <person name="Gao Y."/>
            <person name="Hammerbacher A."/>
            <person name="Kikkert J.R."/>
            <person name="Li Y."/>
            <person name="Li H."/>
            <person name="Li K."/>
            <person name="Li Q."/>
            <person name="Liu X."/>
            <person name="Ma X."/>
            <person name="Naidoo K."/>
            <person name="Pethybridge S.J."/>
            <person name="Sun J."/>
            <person name="Steenkamp E.T."/>
            <person name="van der Nest M.A."/>
            <person name="van Wyk S."/>
            <person name="Wingfield M.J."/>
            <person name="Xiong C."/>
            <person name="Yue Q."/>
            <person name="Zhang X."/>
        </authorList>
    </citation>
    <scope>NUCLEOTIDE SEQUENCE [LARGE SCALE GENOMIC DNA]</scope>
    <source>
        <strain evidence="3 4">BP6252</strain>
    </source>
</reference>
<evidence type="ECO:0000256" key="1">
    <source>
        <dbReference type="SAM" id="MobiDB-lite"/>
    </source>
</evidence>